<dbReference type="Proteomes" id="UP000066737">
    <property type="component" value="Plasmid pSTJ001"/>
</dbReference>
<evidence type="ECO:0000256" key="3">
    <source>
        <dbReference type="ARBA" id="ARBA00022777"/>
    </source>
</evidence>
<dbReference type="InterPro" id="IPR011611">
    <property type="entry name" value="PfkB_dom"/>
</dbReference>
<evidence type="ECO:0000313" key="5">
    <source>
        <dbReference type="EMBL" id="CQH63431.1"/>
    </source>
</evidence>
<proteinExistence type="inferred from homology"/>
<dbReference type="SUPFAM" id="SSF53613">
    <property type="entry name" value="Ribokinase-like"/>
    <property type="match status" value="1"/>
</dbReference>
<reference evidence="6" key="1">
    <citation type="journal article" date="2016" name="Environ. Microbiol.">
        <title>The complete genome of a viable archaeum isolated from 123-million-year-old rock salt.</title>
        <authorList>
            <person name="Jaakkola S.T."/>
            <person name="Pfeiffer F."/>
            <person name="Ravantti J.J."/>
            <person name="Guo Q."/>
            <person name="Liu Y."/>
            <person name="Chen X."/>
            <person name="Ma H."/>
            <person name="Yang C."/>
            <person name="Oksanen H.M."/>
            <person name="Bamford D.H."/>
        </authorList>
    </citation>
    <scope>NUCLEOTIDE SEQUENCE</scope>
    <source>
        <strain evidence="6">JI20-1</strain>
        <plasmid evidence="6">Plasmid pSTJ001</plasmid>
    </source>
</reference>
<keyword evidence="2 5" id="KW-0808">Transferase</keyword>
<dbReference type="EMBL" id="LN831303">
    <property type="protein sequence ID" value="CQH63431.1"/>
    <property type="molecule type" value="Genomic_DNA"/>
</dbReference>
<sequence>MSDGDGDVLVVGDTTIDLYPAAGEAIAPGSRLEWHVGGTAANVARWAASLGSETSLLTNVGTDAVGEMAARHLAEGPVDTTHVTRVDGTSPLTMQVPTEDGERWDAWIAGSCYGFTPPADAAALVTPHEWVHLEGVTLPPGVNQSAVRRLAEAAADGDTRVSFDLNGRRNQWTTPDAYRQALRGVLQHCDLIFAGVDDLAVAGVERTPAGLLELLPCDHSATVFLTDGPAATTALTVEDGAVTERATARPPATTVATTAGAGDGFAGAVLAARHGGVSDLEELATVGNAAGAAAVSTVGPFDGDGISPVEQLL</sequence>
<dbReference type="RefSeq" id="WP_059058452.1">
    <property type="nucleotide sequence ID" value="NZ_CEML01000004.1"/>
</dbReference>
<keyword evidence="3 5" id="KW-0418">Kinase</keyword>
<name>A0A0U5HAR4_9EURY</name>
<dbReference type="InterPro" id="IPR029056">
    <property type="entry name" value="Ribokinase-like"/>
</dbReference>
<dbReference type="OrthoDB" id="124714at2157"/>
<evidence type="ECO:0000313" key="6">
    <source>
        <dbReference type="Proteomes" id="UP000066737"/>
    </source>
</evidence>
<dbReference type="AlphaFoldDB" id="A0A0U5HAR4"/>
<evidence type="ECO:0000256" key="1">
    <source>
        <dbReference type="ARBA" id="ARBA00010688"/>
    </source>
</evidence>
<accession>A0A0U5HAR4</accession>
<dbReference type="PANTHER" id="PTHR43320">
    <property type="entry name" value="SUGAR KINASE"/>
    <property type="match status" value="1"/>
</dbReference>
<dbReference type="EC" id="2.7.1.-" evidence="5"/>
<evidence type="ECO:0000256" key="2">
    <source>
        <dbReference type="ARBA" id="ARBA00022679"/>
    </source>
</evidence>
<organism evidence="5 6">
    <name type="scientific">Halobacterium hubeiense</name>
    <dbReference type="NCBI Taxonomy" id="1407499"/>
    <lineage>
        <taxon>Archaea</taxon>
        <taxon>Methanobacteriati</taxon>
        <taxon>Methanobacteriota</taxon>
        <taxon>Stenosarchaea group</taxon>
        <taxon>Halobacteria</taxon>
        <taxon>Halobacteriales</taxon>
        <taxon>Halobacteriaceae</taxon>
        <taxon>Halobacterium</taxon>
    </lineage>
</organism>
<geneLocation type="plasmid" evidence="6">
    <name>pSTJ001</name>
</geneLocation>
<dbReference type="KEGG" id="hhb:Hhub_4079"/>
<dbReference type="Pfam" id="PF00294">
    <property type="entry name" value="PfkB"/>
    <property type="match status" value="1"/>
</dbReference>
<dbReference type="Gene3D" id="3.40.1190.20">
    <property type="match status" value="1"/>
</dbReference>
<dbReference type="InterPro" id="IPR052700">
    <property type="entry name" value="Carb_kinase_PfkB-like"/>
</dbReference>
<evidence type="ECO:0000259" key="4">
    <source>
        <dbReference type="Pfam" id="PF00294"/>
    </source>
</evidence>
<feature type="domain" description="Carbohydrate kinase PfkB" evidence="4">
    <location>
        <begin position="7"/>
        <end position="299"/>
    </location>
</feature>
<comment type="similarity">
    <text evidence="1">Belongs to the carbohydrate kinase PfkB family.</text>
</comment>
<dbReference type="GeneID" id="26660428"/>
<dbReference type="GO" id="GO:0016301">
    <property type="term" value="F:kinase activity"/>
    <property type="evidence" value="ECO:0007669"/>
    <property type="project" value="UniProtKB-KW"/>
</dbReference>
<protein>
    <submittedName>
        <fullName evidence="5">PfkB family kinase</fullName>
        <ecNumber evidence="5">2.7.1.-</ecNumber>
    </submittedName>
</protein>
<gene>
    <name evidence="5" type="ORF">HHUB_4079</name>
</gene>
<keyword evidence="6" id="KW-1185">Reference proteome</keyword>